<name>A0A091D542_FUKDA</name>
<protein>
    <submittedName>
        <fullName evidence="2">Uncharacterized protein</fullName>
    </submittedName>
</protein>
<reference evidence="2 3" key="1">
    <citation type="submission" date="2013-11" db="EMBL/GenBank/DDBJ databases">
        <title>The Damaraland mole rat (Fukomys damarensis) genome and evolution of African mole rats.</title>
        <authorList>
            <person name="Gladyshev V.N."/>
            <person name="Fang X."/>
        </authorList>
    </citation>
    <scope>NUCLEOTIDE SEQUENCE [LARGE SCALE GENOMIC DNA]</scope>
    <source>
        <tissue evidence="2">Liver</tissue>
    </source>
</reference>
<accession>A0A091D542</accession>
<sequence>MERTHQGSACTWKAQRSVVEARKPTLGGGEDLCYQAEGSALEPGSDIHGEDQSSPDENTSHSQQQQGPKLLFLQEQSSSHQRNQLQQTSPKNQHPKIFPFYSLFMMLATVLK</sequence>
<gene>
    <name evidence="2" type="ORF">H920_12462</name>
</gene>
<keyword evidence="3" id="KW-1185">Reference proteome</keyword>
<proteinExistence type="predicted"/>
<feature type="region of interest" description="Disordered" evidence="1">
    <location>
        <begin position="36"/>
        <end position="95"/>
    </location>
</feature>
<dbReference type="AlphaFoldDB" id="A0A091D542"/>
<evidence type="ECO:0000313" key="2">
    <source>
        <dbReference type="EMBL" id="KFO26157.1"/>
    </source>
</evidence>
<evidence type="ECO:0000256" key="1">
    <source>
        <dbReference type="SAM" id="MobiDB-lite"/>
    </source>
</evidence>
<dbReference type="EMBL" id="KN123229">
    <property type="protein sequence ID" value="KFO26157.1"/>
    <property type="molecule type" value="Genomic_DNA"/>
</dbReference>
<organism evidence="2 3">
    <name type="scientific">Fukomys damarensis</name>
    <name type="common">Damaraland mole rat</name>
    <name type="synonym">Cryptomys damarensis</name>
    <dbReference type="NCBI Taxonomy" id="885580"/>
    <lineage>
        <taxon>Eukaryota</taxon>
        <taxon>Metazoa</taxon>
        <taxon>Chordata</taxon>
        <taxon>Craniata</taxon>
        <taxon>Vertebrata</taxon>
        <taxon>Euteleostomi</taxon>
        <taxon>Mammalia</taxon>
        <taxon>Eutheria</taxon>
        <taxon>Euarchontoglires</taxon>
        <taxon>Glires</taxon>
        <taxon>Rodentia</taxon>
        <taxon>Hystricomorpha</taxon>
        <taxon>Bathyergidae</taxon>
        <taxon>Fukomys</taxon>
    </lineage>
</organism>
<dbReference type="Proteomes" id="UP000028990">
    <property type="component" value="Unassembled WGS sequence"/>
</dbReference>
<evidence type="ECO:0000313" key="3">
    <source>
        <dbReference type="Proteomes" id="UP000028990"/>
    </source>
</evidence>
<feature type="compositionally biased region" description="Polar residues" evidence="1">
    <location>
        <begin position="74"/>
        <end position="92"/>
    </location>
</feature>
<feature type="compositionally biased region" description="Polar residues" evidence="1">
    <location>
        <begin position="55"/>
        <end position="67"/>
    </location>
</feature>